<feature type="compositionally biased region" description="Basic residues" evidence="1">
    <location>
        <begin position="185"/>
        <end position="194"/>
    </location>
</feature>
<dbReference type="Proteomes" id="UP001642260">
    <property type="component" value="Unassembled WGS sequence"/>
</dbReference>
<proteinExistence type="predicted"/>
<keyword evidence="3" id="KW-1185">Reference proteome</keyword>
<sequence>MDSPGKTLEVKIPVQAPINNKPEKTEEEEEMEKMEVYMRLYVEELREKQAMASQGKSLIGKTPVKHLINDSFPKAVCLETSWLPLRPEDPINKETEEEDLSLKKTQENQAMDSPGKSLKGKNPVQAQINNKLRSPICMFSYVEELREKQGMDFPGKLSEVIPRQALINNEQEQEEAKEGWTWVSNKRKSKKSGK</sequence>
<comment type="caution">
    <text evidence="2">The sequence shown here is derived from an EMBL/GenBank/DDBJ whole genome shotgun (WGS) entry which is preliminary data.</text>
</comment>
<gene>
    <name evidence="2" type="ORF">ERUC_LOCUS14468</name>
</gene>
<evidence type="ECO:0000313" key="2">
    <source>
        <dbReference type="EMBL" id="CAH8337451.1"/>
    </source>
</evidence>
<feature type="region of interest" description="Disordered" evidence="1">
    <location>
        <begin position="168"/>
        <end position="194"/>
    </location>
</feature>
<organism evidence="2 3">
    <name type="scientific">Eruca vesicaria subsp. sativa</name>
    <name type="common">Garden rocket</name>
    <name type="synonym">Eruca sativa</name>
    <dbReference type="NCBI Taxonomy" id="29727"/>
    <lineage>
        <taxon>Eukaryota</taxon>
        <taxon>Viridiplantae</taxon>
        <taxon>Streptophyta</taxon>
        <taxon>Embryophyta</taxon>
        <taxon>Tracheophyta</taxon>
        <taxon>Spermatophyta</taxon>
        <taxon>Magnoliopsida</taxon>
        <taxon>eudicotyledons</taxon>
        <taxon>Gunneridae</taxon>
        <taxon>Pentapetalae</taxon>
        <taxon>rosids</taxon>
        <taxon>malvids</taxon>
        <taxon>Brassicales</taxon>
        <taxon>Brassicaceae</taxon>
        <taxon>Brassiceae</taxon>
        <taxon>Eruca</taxon>
    </lineage>
</organism>
<evidence type="ECO:0000313" key="3">
    <source>
        <dbReference type="Proteomes" id="UP001642260"/>
    </source>
</evidence>
<accession>A0ABC8JT48</accession>
<feature type="region of interest" description="Disordered" evidence="1">
    <location>
        <begin position="86"/>
        <end position="123"/>
    </location>
</feature>
<evidence type="ECO:0000256" key="1">
    <source>
        <dbReference type="SAM" id="MobiDB-lite"/>
    </source>
</evidence>
<dbReference type="AlphaFoldDB" id="A0ABC8JT48"/>
<dbReference type="EMBL" id="CAKOAT010135154">
    <property type="protein sequence ID" value="CAH8337451.1"/>
    <property type="molecule type" value="Genomic_DNA"/>
</dbReference>
<protein>
    <submittedName>
        <fullName evidence="2">Uncharacterized protein</fullName>
    </submittedName>
</protein>
<name>A0ABC8JT48_ERUVS</name>
<feature type="compositionally biased region" description="Basic and acidic residues" evidence="1">
    <location>
        <begin position="86"/>
        <end position="106"/>
    </location>
</feature>
<reference evidence="2 3" key="1">
    <citation type="submission" date="2022-03" db="EMBL/GenBank/DDBJ databases">
        <authorList>
            <person name="Macdonald S."/>
            <person name="Ahmed S."/>
            <person name="Newling K."/>
        </authorList>
    </citation>
    <scope>NUCLEOTIDE SEQUENCE [LARGE SCALE GENOMIC DNA]</scope>
</reference>
<feature type="region of interest" description="Disordered" evidence="1">
    <location>
        <begin position="1"/>
        <end position="31"/>
    </location>
</feature>